<gene>
    <name evidence="2" type="ORF">PG986_009354</name>
</gene>
<comment type="caution">
    <text evidence="2">The sequence shown here is derived from an EMBL/GenBank/DDBJ whole genome shotgun (WGS) entry which is preliminary data.</text>
</comment>
<evidence type="ECO:0008006" key="4">
    <source>
        <dbReference type="Google" id="ProtNLM"/>
    </source>
</evidence>
<reference evidence="2 3" key="1">
    <citation type="submission" date="2023-01" db="EMBL/GenBank/DDBJ databases">
        <title>Analysis of 21 Apiospora genomes using comparative genomics revels a genus with tremendous synthesis potential of carbohydrate active enzymes and secondary metabolites.</title>
        <authorList>
            <person name="Sorensen T."/>
        </authorList>
    </citation>
    <scope>NUCLEOTIDE SEQUENCE [LARGE SCALE GENOMIC DNA]</scope>
    <source>
        <strain evidence="2 3">CBS 24483</strain>
    </source>
</reference>
<protein>
    <recommendedName>
        <fullName evidence="4">Transmembrane protein</fullName>
    </recommendedName>
</protein>
<dbReference type="Proteomes" id="UP001391051">
    <property type="component" value="Unassembled WGS sequence"/>
</dbReference>
<evidence type="ECO:0000313" key="2">
    <source>
        <dbReference type="EMBL" id="KAK7948468.1"/>
    </source>
</evidence>
<proteinExistence type="predicted"/>
<evidence type="ECO:0000313" key="3">
    <source>
        <dbReference type="Proteomes" id="UP001391051"/>
    </source>
</evidence>
<feature type="transmembrane region" description="Helical" evidence="1">
    <location>
        <begin position="66"/>
        <end position="86"/>
    </location>
</feature>
<dbReference type="RefSeq" id="XP_066697974.1">
    <property type="nucleotide sequence ID" value="XM_066845576.1"/>
</dbReference>
<keyword evidence="3" id="KW-1185">Reference proteome</keyword>
<organism evidence="2 3">
    <name type="scientific">Apiospora aurea</name>
    <dbReference type="NCBI Taxonomy" id="335848"/>
    <lineage>
        <taxon>Eukaryota</taxon>
        <taxon>Fungi</taxon>
        <taxon>Dikarya</taxon>
        <taxon>Ascomycota</taxon>
        <taxon>Pezizomycotina</taxon>
        <taxon>Sordariomycetes</taxon>
        <taxon>Xylariomycetidae</taxon>
        <taxon>Amphisphaeriales</taxon>
        <taxon>Apiosporaceae</taxon>
        <taxon>Apiospora</taxon>
    </lineage>
</organism>
<accession>A0ABR1Q7G3</accession>
<keyword evidence="1" id="KW-0472">Membrane</keyword>
<name>A0ABR1Q7G3_9PEZI</name>
<sequence length="151" mass="16250">MKQDSALLHALTQPASVFVVTERRQRTGQSELKQTTQLRSEDSGSESRGCRVCARCVPIESSISGGLRLCIAPVVIVVVVVVVFVFSGRRLLRLSSSARLTSTWVGARARDPLKVGSESVGGCVTSQRRSPWWSFLSGGFLALAEGASQVE</sequence>
<dbReference type="EMBL" id="JAQQWE010000006">
    <property type="protein sequence ID" value="KAK7948468.1"/>
    <property type="molecule type" value="Genomic_DNA"/>
</dbReference>
<keyword evidence="1" id="KW-1133">Transmembrane helix</keyword>
<keyword evidence="1" id="KW-0812">Transmembrane</keyword>
<dbReference type="GeneID" id="92078638"/>
<evidence type="ECO:0000256" key="1">
    <source>
        <dbReference type="SAM" id="Phobius"/>
    </source>
</evidence>